<evidence type="ECO:0000313" key="4">
    <source>
        <dbReference type="Proteomes" id="UP000095495"/>
    </source>
</evidence>
<reference evidence="3" key="1">
    <citation type="submission" date="2015-05" db="EMBL/GenBank/DDBJ databases">
        <authorList>
            <consortium name="Pathogen Informatics"/>
        </authorList>
    </citation>
    <scope>NUCLEOTIDE SEQUENCE [LARGE SCALE GENOMIC DNA]</scope>
    <source>
        <strain evidence="2 4">2789STDY5608863</strain>
        <strain evidence="3">M72</strain>
    </source>
</reference>
<gene>
    <name evidence="2" type="ORF">ERS852420_00836</name>
    <name evidence="1" type="ORF">M72_04291</name>
</gene>
<dbReference type="OrthoDB" id="2085451at2"/>
<keyword evidence="3" id="KW-1185">Reference proteome</keyword>
<reference evidence="1" key="2">
    <citation type="submission" date="2015-05" db="EMBL/GenBank/DDBJ databases">
        <authorList>
            <person name="Wang D.B."/>
            <person name="Wang M."/>
        </authorList>
    </citation>
    <scope>NUCLEOTIDE SEQUENCE [LARGE SCALE GENOMIC DNA]</scope>
    <source>
        <strain evidence="1">M72</strain>
    </source>
</reference>
<dbReference type="GeneID" id="61433808"/>
<dbReference type="EMBL" id="CVRR01000019">
    <property type="protein sequence ID" value="CRL37580.1"/>
    <property type="molecule type" value="Genomic_DNA"/>
</dbReference>
<name>A0A0M6WKN5_9FIRM</name>
<sequence>MKIATQHYQDSVITPYGNNHWNGKEKIDISKEKDDAVILEISAKGKRAIQLKEKNEFEQNIVQVDKSADDLPAYSGMYDVDKTISSSLENCSKEEQGFVYDIIRENFLIGNGSSVSEEERQANISLGMKKAEYAANNFISEDKKSSFLDAMESIAKLASAGKMNADGNMDYGVKKGNYLGHGSNLVYTTDGLDMMRSMDSGAYDEYQRISRESSNSDRQLNTLKYLTNWYSNAVTKNPHMVEKYEAKSDEYIEKNVKNQKVDSIFSDLKTESKSAFIESLKAFQAQNPNFLSNIVNKELSRKYWAYGIIA</sequence>
<evidence type="ECO:0000313" key="3">
    <source>
        <dbReference type="Proteomes" id="UP000049979"/>
    </source>
</evidence>
<evidence type="ECO:0000313" key="1">
    <source>
        <dbReference type="EMBL" id="CRL37580.1"/>
    </source>
</evidence>
<evidence type="ECO:0000313" key="2">
    <source>
        <dbReference type="EMBL" id="CUM80776.1"/>
    </source>
</evidence>
<organism evidence="1 3">
    <name type="scientific">Roseburia faecis</name>
    <dbReference type="NCBI Taxonomy" id="301302"/>
    <lineage>
        <taxon>Bacteria</taxon>
        <taxon>Bacillati</taxon>
        <taxon>Bacillota</taxon>
        <taxon>Clostridia</taxon>
        <taxon>Lachnospirales</taxon>
        <taxon>Lachnospiraceae</taxon>
        <taxon>Roseburia</taxon>
    </lineage>
</organism>
<dbReference type="Proteomes" id="UP000095495">
    <property type="component" value="Unassembled WGS sequence"/>
</dbReference>
<proteinExistence type="predicted"/>
<dbReference type="AlphaFoldDB" id="A0A0M6WKN5"/>
<dbReference type="STRING" id="301302.ERS852420_00836"/>
<dbReference type="RefSeq" id="WP_006859581.1">
    <property type="nucleotide sequence ID" value="NZ_CP173697.1"/>
</dbReference>
<protein>
    <submittedName>
        <fullName evidence="1">Uncharacterized protein</fullName>
    </submittedName>
</protein>
<dbReference type="EMBL" id="CYXV01000002">
    <property type="protein sequence ID" value="CUM80776.1"/>
    <property type="molecule type" value="Genomic_DNA"/>
</dbReference>
<dbReference type="Proteomes" id="UP000049979">
    <property type="component" value="Unassembled WGS sequence"/>
</dbReference>
<accession>A0A0M6WKN5</accession>